<comment type="similarity">
    <text evidence="2">Belongs to the WD repeat TAF5 family.</text>
</comment>
<dbReference type="Gene3D" id="2.130.10.10">
    <property type="entry name" value="YVTN repeat-like/Quinoprotein amine dehydrogenase"/>
    <property type="match status" value="2"/>
</dbReference>
<protein>
    <submittedName>
        <fullName evidence="9">Transcription initiation factor TFIID subunit</fullName>
    </submittedName>
</protein>
<dbReference type="SUPFAM" id="SSF160897">
    <property type="entry name" value="Taf5 N-terminal domain-like"/>
    <property type="match status" value="1"/>
</dbReference>
<dbReference type="GO" id="GO:0005669">
    <property type="term" value="C:transcription factor TFIID complex"/>
    <property type="evidence" value="ECO:0007669"/>
    <property type="project" value="TreeGrafter"/>
</dbReference>
<dbReference type="OrthoDB" id="10266330at2759"/>
<evidence type="ECO:0000256" key="4">
    <source>
        <dbReference type="ARBA" id="ARBA00022737"/>
    </source>
</evidence>
<dbReference type="CDD" id="cd00200">
    <property type="entry name" value="WD40"/>
    <property type="match status" value="1"/>
</dbReference>
<dbReference type="EMBL" id="WIWV01000079">
    <property type="protein sequence ID" value="KAF7714634.1"/>
    <property type="molecule type" value="Genomic_DNA"/>
</dbReference>
<organism evidence="9 10">
    <name type="scientific">Penicillium ucsense</name>
    <dbReference type="NCBI Taxonomy" id="2839758"/>
    <lineage>
        <taxon>Eukaryota</taxon>
        <taxon>Fungi</taxon>
        <taxon>Dikarya</taxon>
        <taxon>Ascomycota</taxon>
        <taxon>Pezizomycotina</taxon>
        <taxon>Eurotiomycetes</taxon>
        <taxon>Eurotiomycetidae</taxon>
        <taxon>Eurotiales</taxon>
        <taxon>Aspergillaceae</taxon>
        <taxon>Penicillium</taxon>
    </lineage>
</organism>
<dbReference type="InterPro" id="IPR001680">
    <property type="entry name" value="WD40_rpt"/>
</dbReference>
<dbReference type="SUPFAM" id="SSF50978">
    <property type="entry name" value="WD40 repeat-like"/>
    <property type="match status" value="1"/>
</dbReference>
<feature type="repeat" description="WD" evidence="6">
    <location>
        <begin position="584"/>
        <end position="625"/>
    </location>
</feature>
<dbReference type="InterPro" id="IPR006594">
    <property type="entry name" value="LisH"/>
</dbReference>
<dbReference type="InterPro" id="IPR007582">
    <property type="entry name" value="TFIID_NTD2"/>
</dbReference>
<dbReference type="InterPro" id="IPR037264">
    <property type="entry name" value="TFIID_NTD2_sf"/>
</dbReference>
<evidence type="ECO:0000256" key="7">
    <source>
        <dbReference type="SAM" id="MobiDB-lite"/>
    </source>
</evidence>
<dbReference type="PANTHER" id="PTHR19879">
    <property type="entry name" value="TRANSCRIPTION INITIATION FACTOR TFIID"/>
    <property type="match status" value="1"/>
</dbReference>
<evidence type="ECO:0000259" key="8">
    <source>
        <dbReference type="Pfam" id="PF04494"/>
    </source>
</evidence>
<dbReference type="Pfam" id="PF04494">
    <property type="entry name" value="TFIID_NTD2"/>
    <property type="match status" value="1"/>
</dbReference>
<dbReference type="PRINTS" id="PR00320">
    <property type="entry name" value="GPROTEINBRPT"/>
</dbReference>
<feature type="compositionally biased region" description="Low complexity" evidence="7">
    <location>
        <begin position="1"/>
        <end position="14"/>
    </location>
</feature>
<dbReference type="GO" id="GO:0016251">
    <property type="term" value="F:RNA polymerase II general transcription initiation factor activity"/>
    <property type="evidence" value="ECO:0007669"/>
    <property type="project" value="TreeGrafter"/>
</dbReference>
<feature type="repeat" description="WD" evidence="6">
    <location>
        <begin position="473"/>
        <end position="499"/>
    </location>
</feature>
<accession>A0A8J8W3M3</accession>
<feature type="compositionally biased region" description="Low complexity" evidence="7">
    <location>
        <begin position="22"/>
        <end position="40"/>
    </location>
</feature>
<keyword evidence="5" id="KW-0539">Nucleus</keyword>
<dbReference type="InterPro" id="IPR015943">
    <property type="entry name" value="WD40/YVTN_repeat-like_dom_sf"/>
</dbReference>
<keyword evidence="4" id="KW-0677">Repeat</keyword>
<dbReference type="Pfam" id="PF00400">
    <property type="entry name" value="WD40"/>
    <property type="match status" value="6"/>
</dbReference>
<feature type="domain" description="TFIID subunit TAF5 NTD2" evidence="8">
    <location>
        <begin position="99"/>
        <end position="228"/>
    </location>
</feature>
<feature type="region of interest" description="Disordered" evidence="7">
    <location>
        <begin position="1"/>
        <end position="52"/>
    </location>
</feature>
<dbReference type="PROSITE" id="PS50082">
    <property type="entry name" value="WD_REPEATS_2"/>
    <property type="match status" value="5"/>
</dbReference>
<dbReference type="InterPro" id="IPR036322">
    <property type="entry name" value="WD40_repeat_dom_sf"/>
</dbReference>
<feature type="repeat" description="WD" evidence="6">
    <location>
        <begin position="500"/>
        <end position="531"/>
    </location>
</feature>
<dbReference type="GO" id="GO:0006367">
    <property type="term" value="P:transcription initiation at RNA polymerase II promoter"/>
    <property type="evidence" value="ECO:0007669"/>
    <property type="project" value="TreeGrafter"/>
</dbReference>
<dbReference type="InterPro" id="IPR020472">
    <property type="entry name" value="WD40_PAC1"/>
</dbReference>
<reference evidence="9" key="1">
    <citation type="journal article" date="2020" name="Front. Microbiol.">
        <title>Gene regulatory networks of Penicillium echinulatum 2HH and Penicillium oxalicum 114-2 inferred by a computational biology approach.</title>
        <authorList>
            <person name="Lenz A.R."/>
            <person name="Galan-Vasquez E."/>
            <person name="Balbinot E."/>
            <person name="De Abreu F.P."/>
            <person name="De Oliveira N.S."/>
            <person name="Da Rosa L.O."/>
            <person name="De Avila E Silva S."/>
            <person name="Camassola M."/>
            <person name="Dillon A.J.P."/>
            <person name="Perez-Rueda E."/>
        </authorList>
    </citation>
    <scope>NUCLEOTIDE SEQUENCE</scope>
    <source>
        <strain evidence="9">S1M29</strain>
    </source>
</reference>
<evidence type="ECO:0000256" key="3">
    <source>
        <dbReference type="ARBA" id="ARBA00022574"/>
    </source>
</evidence>
<proteinExistence type="inferred from homology"/>
<evidence type="ECO:0000256" key="6">
    <source>
        <dbReference type="PROSITE-ProRule" id="PRU00221"/>
    </source>
</evidence>
<dbReference type="PANTHER" id="PTHR19879:SF1">
    <property type="entry name" value="CANNONBALL-RELATED"/>
    <property type="match status" value="1"/>
</dbReference>
<dbReference type="CDD" id="cd08044">
    <property type="entry name" value="TAF5_NTD2"/>
    <property type="match status" value="1"/>
</dbReference>
<dbReference type="AlphaFoldDB" id="A0A8J8W3M3"/>
<keyword evidence="3 6" id="KW-0853">WD repeat</keyword>
<dbReference type="SMART" id="SM00320">
    <property type="entry name" value="WD40"/>
    <property type="match status" value="6"/>
</dbReference>
<dbReference type="PROSITE" id="PS50294">
    <property type="entry name" value="WD_REPEATS_REGION"/>
    <property type="match status" value="4"/>
</dbReference>
<dbReference type="Gene3D" id="1.25.40.500">
    <property type="entry name" value="TFIID subunit TAF5, NTD2 domain"/>
    <property type="match status" value="1"/>
</dbReference>
<evidence type="ECO:0000313" key="10">
    <source>
        <dbReference type="Proteomes" id="UP000631181"/>
    </source>
</evidence>
<feature type="repeat" description="WD" evidence="6">
    <location>
        <begin position="634"/>
        <end position="668"/>
    </location>
</feature>
<evidence type="ECO:0000256" key="1">
    <source>
        <dbReference type="ARBA" id="ARBA00004123"/>
    </source>
</evidence>
<dbReference type="Pfam" id="PF08513">
    <property type="entry name" value="LisH"/>
    <property type="match status" value="1"/>
</dbReference>
<dbReference type="PROSITE" id="PS50896">
    <property type="entry name" value="LISH"/>
    <property type="match status" value="1"/>
</dbReference>
<evidence type="ECO:0000256" key="2">
    <source>
        <dbReference type="ARBA" id="ARBA00009435"/>
    </source>
</evidence>
<gene>
    <name evidence="9" type="ORF">PECM_008007</name>
</gene>
<keyword evidence="10" id="KW-1185">Reference proteome</keyword>
<dbReference type="Proteomes" id="UP000631181">
    <property type="component" value="Unassembled WGS sequence"/>
</dbReference>
<comment type="subcellular location">
    <subcellularLocation>
        <location evidence="1">Nucleus</location>
    </subcellularLocation>
</comment>
<evidence type="ECO:0000256" key="5">
    <source>
        <dbReference type="ARBA" id="ARBA00023242"/>
    </source>
</evidence>
<dbReference type="SMART" id="SM00667">
    <property type="entry name" value="LisH"/>
    <property type="match status" value="1"/>
</dbReference>
<comment type="caution">
    <text evidence="9">The sequence shown here is derived from an EMBL/GenBank/DDBJ whole genome shotgun (WGS) entry which is preliminary data.</text>
</comment>
<sequence length="740" mass="81159">MSAPGGAPSPAPRGGSMGPGPGNMAMSSQPMSGTPGHSAPPSGPPPPQSGAMSQQNLNQIVIDYLAKKGYSRTEAMLRMESANQEIDGRPLPPLGEDARPKFRKGFELLKAWVEENLDLYKPELRRVLWPLFVYSFLNMIIAFYPQDAKQFFDANKNMFLPEHTDDVRKLEPISLPEHVQANDTAKIYRTNKYRVVLSNPAYTNLLQFLESKEKEGGSVMNAILSSYCTVKTMDRAADDRFSFATMLRQIGADPFPSEDEGIPGHHPGSAYTGDNPAMAGTLPRLRLGKMPMEQEMEEDVRAELADQDAKEPPAAGRNTLVQEFEQMIKKEEDEEAPTRADIPFPPSTARDVAIECMKVREHRDRFKIEGRTGGVGPGVSVCMFTFHNTFDGINCMDFSDDNMLVAAGFAQSYIRVWSLDGKNIEAAYPDLDDVPPANSRRLIGHSGPVYAVAFPPCATKDENVSSEDYVPTNARFLLSSSADKTIRLWSLDTWECLVVYKGHDRPVWDVRWGPFGHYFVSGGSERTARLWLTDHIRQQRIFVGHDQDVDCVCFHPNSAYVFTASSDKTVRMWAITTGNAVRMFTGHTGNVTAMECSRDGKLLASADDAGSIFIWDLAPGRLLKRMRGHGKGGIWSLSWNVESTVLVSGGADGTVRIWDAVGSQDSASQGRVIGEGGAGAKLDASNAPASTAATNKKKKKGKDVVVTPDQISAFPTKKSPVYKVKFTNMNLVIAGGAFLP</sequence>
<name>A0A8J8W3M3_9EURO</name>
<feature type="repeat" description="WD" evidence="6">
    <location>
        <begin position="542"/>
        <end position="583"/>
    </location>
</feature>
<evidence type="ECO:0000313" key="9">
    <source>
        <dbReference type="EMBL" id="KAF7714634.1"/>
    </source>
</evidence>